<dbReference type="SMART" id="SM00880">
    <property type="entry name" value="CHAD"/>
    <property type="match status" value="1"/>
</dbReference>
<dbReference type="PANTHER" id="PTHR39339">
    <property type="entry name" value="SLR1444 PROTEIN"/>
    <property type="match status" value="1"/>
</dbReference>
<proteinExistence type="predicted"/>
<protein>
    <submittedName>
        <fullName evidence="3">CYTH and CHAD domain-containing protein</fullName>
    </submittedName>
</protein>
<dbReference type="InterPro" id="IPR038186">
    <property type="entry name" value="CHAD_dom_sf"/>
</dbReference>
<dbReference type="Gene3D" id="1.40.20.10">
    <property type="entry name" value="CHAD domain"/>
    <property type="match status" value="1"/>
</dbReference>
<name>A0ABN2NBS0_9PSEU</name>
<dbReference type="RefSeq" id="WP_344421172.1">
    <property type="nucleotide sequence ID" value="NZ_BAAAQK010000018.1"/>
</dbReference>
<dbReference type="InterPro" id="IPR007899">
    <property type="entry name" value="CHAD_dom"/>
</dbReference>
<dbReference type="SUPFAM" id="SSF55154">
    <property type="entry name" value="CYTH-like phosphatases"/>
    <property type="match status" value="1"/>
</dbReference>
<feature type="domain" description="CHAD" evidence="2">
    <location>
        <begin position="218"/>
        <end position="476"/>
    </location>
</feature>
<evidence type="ECO:0000313" key="4">
    <source>
        <dbReference type="Proteomes" id="UP001500449"/>
    </source>
</evidence>
<keyword evidence="4" id="KW-1185">Reference proteome</keyword>
<dbReference type="Pfam" id="PF05235">
    <property type="entry name" value="CHAD"/>
    <property type="match status" value="1"/>
</dbReference>
<dbReference type="EMBL" id="BAAAQK010000018">
    <property type="protein sequence ID" value="GAA1862058.1"/>
    <property type="molecule type" value="Genomic_DNA"/>
</dbReference>
<evidence type="ECO:0000256" key="1">
    <source>
        <dbReference type="SAM" id="MobiDB-lite"/>
    </source>
</evidence>
<comment type="caution">
    <text evidence="3">The sequence shown here is derived from an EMBL/GenBank/DDBJ whole genome shotgun (WGS) entry which is preliminary data.</text>
</comment>
<sequence>MSAPTHTSVRENTETYRAPAEAGAPRLTGIRGATTVEDAAPRVVELERYDTADLRLATSGIVLAIHRTDERAVWRLDLPDAVDGERLERPAPGVDPDLPAELLDVVHGVLRGAPVGPVGRIRRVRHEQVLRDGRRRETATLTRDEVQLATFGAAARLENWTETAVRLTLVAPAGLGGALADALGETGATPTGGDAEAELDRLLREAAAPRPERATLRRKHPGGPVLAYVARHVDVLAAEDIRARRDEYDAVHQLRVSARRIRSALQAYRPILDPVRTGGLVAELRWLGQVLAPSRDLEVLEERIGREIAGLPPELVLGPVRAQVTRHFARSRAEARAAMLEALDGARYAALRGALERFLQDPPVANPRARGGLAALERKARRRFDRRLRAARSGEGIHDARKAAKRLRYALEVTGGKTGRLKRVQKQLGAHQDAVVALGALRDLGARAHAEGENGFTFGLLHGRISAEAARISAAL</sequence>
<organism evidence="3 4">
    <name type="scientific">Pseudonocardia ailaonensis</name>
    <dbReference type="NCBI Taxonomy" id="367279"/>
    <lineage>
        <taxon>Bacteria</taxon>
        <taxon>Bacillati</taxon>
        <taxon>Actinomycetota</taxon>
        <taxon>Actinomycetes</taxon>
        <taxon>Pseudonocardiales</taxon>
        <taxon>Pseudonocardiaceae</taxon>
        <taxon>Pseudonocardia</taxon>
    </lineage>
</organism>
<evidence type="ECO:0000313" key="3">
    <source>
        <dbReference type="EMBL" id="GAA1862058.1"/>
    </source>
</evidence>
<accession>A0ABN2NBS0</accession>
<dbReference type="PROSITE" id="PS51708">
    <property type="entry name" value="CHAD"/>
    <property type="match status" value="1"/>
</dbReference>
<reference evidence="3 4" key="1">
    <citation type="journal article" date="2019" name="Int. J. Syst. Evol. Microbiol.">
        <title>The Global Catalogue of Microorganisms (GCM) 10K type strain sequencing project: providing services to taxonomists for standard genome sequencing and annotation.</title>
        <authorList>
            <consortium name="The Broad Institute Genomics Platform"/>
            <consortium name="The Broad Institute Genome Sequencing Center for Infectious Disease"/>
            <person name="Wu L."/>
            <person name="Ma J."/>
        </authorList>
    </citation>
    <scope>NUCLEOTIDE SEQUENCE [LARGE SCALE GENOMIC DNA]</scope>
    <source>
        <strain evidence="3 4">JCM 16009</strain>
    </source>
</reference>
<feature type="region of interest" description="Disordered" evidence="1">
    <location>
        <begin position="1"/>
        <end position="26"/>
    </location>
</feature>
<evidence type="ECO:0000259" key="2">
    <source>
        <dbReference type="PROSITE" id="PS51708"/>
    </source>
</evidence>
<dbReference type="InterPro" id="IPR033469">
    <property type="entry name" value="CYTH-like_dom_sf"/>
</dbReference>
<dbReference type="PANTHER" id="PTHR39339:SF1">
    <property type="entry name" value="CHAD DOMAIN-CONTAINING PROTEIN"/>
    <property type="match status" value="1"/>
</dbReference>
<gene>
    <name evidence="3" type="ORF">GCM10009836_47930</name>
</gene>
<dbReference type="Proteomes" id="UP001500449">
    <property type="component" value="Unassembled WGS sequence"/>
</dbReference>